<evidence type="ECO:0000256" key="2">
    <source>
        <dbReference type="ARBA" id="ARBA00006434"/>
    </source>
</evidence>
<dbReference type="InterPro" id="IPR051163">
    <property type="entry name" value="Sodium:Solute_Symporter_SSF"/>
</dbReference>
<keyword evidence="3" id="KW-0813">Transport</keyword>
<feature type="transmembrane region" description="Helical" evidence="13">
    <location>
        <begin position="176"/>
        <end position="194"/>
    </location>
</feature>
<keyword evidence="15" id="KW-1185">Reference proteome</keyword>
<evidence type="ECO:0000256" key="3">
    <source>
        <dbReference type="ARBA" id="ARBA00022448"/>
    </source>
</evidence>
<dbReference type="PANTHER" id="PTHR42985:SF2">
    <property type="entry name" value="SODIUM-DEPENDENT MULTIVITAMIN TRANSPORTER"/>
    <property type="match status" value="1"/>
</dbReference>
<evidence type="ECO:0000256" key="11">
    <source>
        <dbReference type="RuleBase" id="RU362091"/>
    </source>
</evidence>
<feature type="transmembrane region" description="Helical" evidence="13">
    <location>
        <begin position="265"/>
        <end position="289"/>
    </location>
</feature>
<feature type="compositionally biased region" description="Basic and acidic residues" evidence="12">
    <location>
        <begin position="500"/>
        <end position="519"/>
    </location>
</feature>
<keyword evidence="7" id="KW-0915">Sodium</keyword>
<feature type="transmembrane region" description="Helical" evidence="13">
    <location>
        <begin position="309"/>
        <end position="328"/>
    </location>
</feature>
<evidence type="ECO:0000256" key="7">
    <source>
        <dbReference type="ARBA" id="ARBA00023053"/>
    </source>
</evidence>
<dbReference type="GO" id="GO:0015293">
    <property type="term" value="F:symporter activity"/>
    <property type="evidence" value="ECO:0007669"/>
    <property type="project" value="TreeGrafter"/>
</dbReference>
<dbReference type="GO" id="GO:0005886">
    <property type="term" value="C:plasma membrane"/>
    <property type="evidence" value="ECO:0007669"/>
    <property type="project" value="UniProtKB-SubCell"/>
</dbReference>
<feature type="region of interest" description="Disordered" evidence="12">
    <location>
        <begin position="476"/>
        <end position="519"/>
    </location>
</feature>
<evidence type="ECO:0000313" key="15">
    <source>
        <dbReference type="Proteomes" id="UP001186944"/>
    </source>
</evidence>
<organism evidence="14 15">
    <name type="scientific">Pinctada imbricata</name>
    <name type="common">Atlantic pearl-oyster</name>
    <name type="synonym">Pinctada martensii</name>
    <dbReference type="NCBI Taxonomy" id="66713"/>
    <lineage>
        <taxon>Eukaryota</taxon>
        <taxon>Metazoa</taxon>
        <taxon>Spiralia</taxon>
        <taxon>Lophotrochozoa</taxon>
        <taxon>Mollusca</taxon>
        <taxon>Bivalvia</taxon>
        <taxon>Autobranchia</taxon>
        <taxon>Pteriomorphia</taxon>
        <taxon>Pterioida</taxon>
        <taxon>Pterioidea</taxon>
        <taxon>Pteriidae</taxon>
        <taxon>Pinctada</taxon>
    </lineage>
</organism>
<evidence type="ECO:0000256" key="12">
    <source>
        <dbReference type="SAM" id="MobiDB-lite"/>
    </source>
</evidence>
<evidence type="ECO:0000256" key="5">
    <source>
        <dbReference type="ARBA" id="ARBA00022692"/>
    </source>
</evidence>
<dbReference type="PANTHER" id="PTHR42985">
    <property type="entry name" value="SODIUM-COUPLED MONOCARBOXYLATE TRANSPORTER"/>
    <property type="match status" value="1"/>
</dbReference>
<evidence type="ECO:0000313" key="14">
    <source>
        <dbReference type="EMBL" id="KAK3088216.1"/>
    </source>
</evidence>
<dbReference type="EMBL" id="VSWD01000011">
    <property type="protein sequence ID" value="KAK3088216.1"/>
    <property type="molecule type" value="Genomic_DNA"/>
</dbReference>
<feature type="transmembrane region" description="Helical" evidence="13">
    <location>
        <begin position="335"/>
        <end position="353"/>
    </location>
</feature>
<keyword evidence="9 13" id="KW-0472">Membrane</keyword>
<reference evidence="14" key="1">
    <citation type="submission" date="2019-08" db="EMBL/GenBank/DDBJ databases">
        <title>The improved chromosome-level genome for the pearl oyster Pinctada fucata martensii using PacBio sequencing and Hi-C.</title>
        <authorList>
            <person name="Zheng Z."/>
        </authorList>
    </citation>
    <scope>NUCLEOTIDE SEQUENCE</scope>
    <source>
        <strain evidence="14">ZZ-2019</strain>
        <tissue evidence="14">Adductor muscle</tissue>
    </source>
</reference>
<keyword evidence="5 13" id="KW-0812">Transmembrane</keyword>
<gene>
    <name evidence="14" type="ORF">FSP39_016248</name>
</gene>
<dbReference type="Pfam" id="PF00474">
    <property type="entry name" value="SSF"/>
    <property type="match status" value="2"/>
</dbReference>
<dbReference type="InterPro" id="IPR001734">
    <property type="entry name" value="Na/solute_symporter"/>
</dbReference>
<feature type="compositionally biased region" description="Basic and acidic residues" evidence="12">
    <location>
        <begin position="480"/>
        <end position="491"/>
    </location>
</feature>
<feature type="transmembrane region" description="Helical" evidence="13">
    <location>
        <begin position="124"/>
        <end position="141"/>
    </location>
</feature>
<dbReference type="GO" id="GO:0006814">
    <property type="term" value="P:sodium ion transport"/>
    <property type="evidence" value="ECO:0007669"/>
    <property type="project" value="UniProtKB-KW"/>
</dbReference>
<evidence type="ECO:0000256" key="6">
    <source>
        <dbReference type="ARBA" id="ARBA00022989"/>
    </source>
</evidence>
<feature type="transmembrane region" description="Helical" evidence="13">
    <location>
        <begin position="147"/>
        <end position="164"/>
    </location>
</feature>
<proteinExistence type="inferred from homology"/>
<evidence type="ECO:0008006" key="16">
    <source>
        <dbReference type="Google" id="ProtNLM"/>
    </source>
</evidence>
<feature type="transmembrane region" description="Helical" evidence="13">
    <location>
        <begin position="93"/>
        <end position="117"/>
    </location>
</feature>
<sequence length="519" mass="57632">MARDYVYRFEKGETTFFHWADYLVFGCTVGICAVIGLYHAIRDQRRKKNTTEEFLLAGRKMAVFPVSLSMLGSFISANTLLGTPAEMYNFNTMYWWISVGFIVAIVGATQIFLPIFYNLKVTSVYQITYMAIVLYGPSLALNAGLTLWGSICAVSGVCIFYTALGGMKAVVWTDSFQVLVMIAGMLTLLIEGSVRVGGLDEAWRIADQNKRIKFDDFDPDPTTRHSFWTLGVGGGIFWCTVYGINQAQIQRAMSVPTLKKAKLAMILNIGFLIVLLTLVCAVGVVMYAFYATCDPVKYGVIQKSDQVSLSLWGIIGGPMLGVFCLGILFPWSNKWGAISGQIISLGIMAWIGYGSVFNKVSGAVPSAKTTSGCQDLTSNTSDDEPFPLYKLSYLWYTGLGTLITVVIGLVVSFITGRTDPSTLNPDYICPFFDVFFPCLPKSWRQRLRCNVPDSEEKKEFDSFPQGKDVTVLNIKPLAQSDHKIDNSENQKPKAYKHKPPSHEKKRTPDMGERPGDQEE</sequence>
<evidence type="ECO:0000256" key="1">
    <source>
        <dbReference type="ARBA" id="ARBA00004651"/>
    </source>
</evidence>
<keyword evidence="6 13" id="KW-1133">Transmembrane helix</keyword>
<accession>A0AA88XMR0</accession>
<dbReference type="Proteomes" id="UP001186944">
    <property type="component" value="Unassembled WGS sequence"/>
</dbReference>
<evidence type="ECO:0000256" key="13">
    <source>
        <dbReference type="SAM" id="Phobius"/>
    </source>
</evidence>
<feature type="transmembrane region" description="Helical" evidence="13">
    <location>
        <begin position="393"/>
        <end position="414"/>
    </location>
</feature>
<evidence type="ECO:0000256" key="4">
    <source>
        <dbReference type="ARBA" id="ARBA00022475"/>
    </source>
</evidence>
<protein>
    <recommendedName>
        <fullName evidence="16">Sodium-coupled monocarboxylate transporter 1</fullName>
    </recommendedName>
</protein>
<dbReference type="InterPro" id="IPR038377">
    <property type="entry name" value="Na/Glc_symporter_sf"/>
</dbReference>
<feature type="transmembrane region" description="Helical" evidence="13">
    <location>
        <begin position="20"/>
        <end position="41"/>
    </location>
</feature>
<dbReference type="Gene3D" id="1.20.1730.10">
    <property type="entry name" value="Sodium/glucose cotransporter"/>
    <property type="match status" value="2"/>
</dbReference>
<comment type="caution">
    <text evidence="14">The sequence shown here is derived from an EMBL/GenBank/DDBJ whole genome shotgun (WGS) entry which is preliminary data.</text>
</comment>
<comment type="subcellular location">
    <subcellularLocation>
        <location evidence="1">Cell membrane</location>
        <topology evidence="1">Multi-pass membrane protein</topology>
    </subcellularLocation>
</comment>
<dbReference type="PROSITE" id="PS50283">
    <property type="entry name" value="NA_SOLUT_SYMP_3"/>
    <property type="match status" value="1"/>
</dbReference>
<dbReference type="AlphaFoldDB" id="A0AA88XMR0"/>
<feature type="transmembrane region" description="Helical" evidence="13">
    <location>
        <begin position="62"/>
        <end position="81"/>
    </location>
</feature>
<evidence type="ECO:0000256" key="10">
    <source>
        <dbReference type="ARBA" id="ARBA00023201"/>
    </source>
</evidence>
<evidence type="ECO:0000256" key="9">
    <source>
        <dbReference type="ARBA" id="ARBA00023136"/>
    </source>
</evidence>
<comment type="similarity">
    <text evidence="2 11">Belongs to the sodium:solute symporter (SSF) (TC 2.A.21) family.</text>
</comment>
<keyword evidence="4" id="KW-1003">Cell membrane</keyword>
<keyword evidence="10" id="KW-0739">Sodium transport</keyword>
<name>A0AA88XMR0_PINIB</name>
<feature type="transmembrane region" description="Helical" evidence="13">
    <location>
        <begin position="226"/>
        <end position="244"/>
    </location>
</feature>
<evidence type="ECO:0000256" key="8">
    <source>
        <dbReference type="ARBA" id="ARBA00023065"/>
    </source>
</evidence>
<keyword evidence="8" id="KW-0406">Ion transport</keyword>